<dbReference type="InterPro" id="IPR004506">
    <property type="entry name" value="MnmA-like"/>
</dbReference>
<dbReference type="Proteomes" id="UP001516023">
    <property type="component" value="Unassembled WGS sequence"/>
</dbReference>
<dbReference type="Gene3D" id="3.40.50.620">
    <property type="entry name" value="HUPs"/>
    <property type="match status" value="1"/>
</dbReference>
<dbReference type="PANTHER" id="PTHR43052:SF1">
    <property type="entry name" value="TRNA-5-TAURINOMETHYLURIDINE 2-SULFURTRANSFERASE"/>
    <property type="match status" value="1"/>
</dbReference>
<dbReference type="Gene3D" id="3.90.1010.10">
    <property type="match status" value="1"/>
</dbReference>
<dbReference type="PANTHER" id="PTHR43052">
    <property type="match status" value="1"/>
</dbReference>
<evidence type="ECO:0000256" key="12">
    <source>
        <dbReference type="SAM" id="MobiDB-lite"/>
    </source>
</evidence>
<dbReference type="Gene3D" id="2.30.30.280">
    <property type="entry name" value="Adenine nucleotide alpha hydrolases-like domains"/>
    <property type="match status" value="1"/>
</dbReference>
<name>A0ABD3Q9C0_9STRA</name>
<feature type="domain" description="tRNA-specific 2-thiouridylase MnmA-like central" evidence="15">
    <location>
        <begin position="445"/>
        <end position="513"/>
    </location>
</feature>
<dbReference type="HAMAP" id="MF_00144">
    <property type="entry name" value="tRNA_thiouridyl_MnmA"/>
    <property type="match status" value="1"/>
</dbReference>
<dbReference type="GO" id="GO:0061708">
    <property type="term" value="F:tRNA-5-taurinomethyluridine 2-sulfurtransferase"/>
    <property type="evidence" value="ECO:0007669"/>
    <property type="project" value="UniProtKB-EC"/>
</dbReference>
<accession>A0ABD3Q9C0</accession>
<dbReference type="GO" id="GO:0008033">
    <property type="term" value="P:tRNA processing"/>
    <property type="evidence" value="ECO:0007669"/>
    <property type="project" value="UniProtKB-KW"/>
</dbReference>
<dbReference type="Pfam" id="PF20258">
    <property type="entry name" value="tRNA_Me_trans_C"/>
    <property type="match status" value="1"/>
</dbReference>
<dbReference type="Pfam" id="PF03054">
    <property type="entry name" value="tRNA_Me_trans"/>
    <property type="match status" value="1"/>
</dbReference>
<dbReference type="EMBL" id="JABMIG020000061">
    <property type="protein sequence ID" value="KAL3796708.1"/>
    <property type="molecule type" value="Genomic_DNA"/>
</dbReference>
<dbReference type="Gene3D" id="2.40.30.10">
    <property type="entry name" value="Translation factors"/>
    <property type="match status" value="1"/>
</dbReference>
<evidence type="ECO:0000256" key="11">
    <source>
        <dbReference type="ARBA" id="ARBA00049564"/>
    </source>
</evidence>
<keyword evidence="8" id="KW-0067">ATP-binding</keyword>
<dbReference type="InterPro" id="IPR051305">
    <property type="entry name" value="tRNA_2-thiouridylase_MnmA"/>
</dbReference>
<dbReference type="InterPro" id="IPR023382">
    <property type="entry name" value="MnmA-like_central_sf"/>
</dbReference>
<evidence type="ECO:0000256" key="6">
    <source>
        <dbReference type="ARBA" id="ARBA00022694"/>
    </source>
</evidence>
<keyword evidence="17" id="KW-1185">Reference proteome</keyword>
<keyword evidence="6" id="KW-0819">tRNA processing</keyword>
<evidence type="ECO:0000256" key="9">
    <source>
        <dbReference type="ARBA" id="ARBA00022884"/>
    </source>
</evidence>
<dbReference type="NCBIfam" id="NF001138">
    <property type="entry name" value="PRK00143.1"/>
    <property type="match status" value="1"/>
</dbReference>
<feature type="region of interest" description="Disordered" evidence="12">
    <location>
        <begin position="209"/>
        <end position="237"/>
    </location>
</feature>
<evidence type="ECO:0000313" key="17">
    <source>
        <dbReference type="Proteomes" id="UP001516023"/>
    </source>
</evidence>
<keyword evidence="9" id="KW-0694">RNA-binding</keyword>
<keyword evidence="5" id="KW-0808">Transferase</keyword>
<evidence type="ECO:0000256" key="7">
    <source>
        <dbReference type="ARBA" id="ARBA00022741"/>
    </source>
</evidence>
<dbReference type="GO" id="GO:0005524">
    <property type="term" value="F:ATP binding"/>
    <property type="evidence" value="ECO:0007669"/>
    <property type="project" value="UniProtKB-KW"/>
</dbReference>
<dbReference type="GO" id="GO:0000049">
    <property type="term" value="F:tRNA binding"/>
    <property type="evidence" value="ECO:0007669"/>
    <property type="project" value="UniProtKB-KW"/>
</dbReference>
<evidence type="ECO:0000256" key="2">
    <source>
        <dbReference type="ARBA" id="ARBA00006191"/>
    </source>
</evidence>
<evidence type="ECO:0000256" key="1">
    <source>
        <dbReference type="ARBA" id="ARBA00003986"/>
    </source>
</evidence>
<comment type="catalytic activity">
    <reaction evidence="11">
        <text>5-taurinomethyluridine(34) in tRNA + S-sulfanyl-L-cysteinyl-[protein] + AH2 + ATP = 5-taurinomethyl-2-thiouridine(34) in tRNA + L-cysteinyl-[protein] + A + AMP + diphosphate + H(+)</text>
        <dbReference type="Rhea" id="RHEA:47040"/>
        <dbReference type="Rhea" id="RHEA-COMP:10131"/>
        <dbReference type="Rhea" id="RHEA-COMP:11726"/>
        <dbReference type="Rhea" id="RHEA-COMP:11732"/>
        <dbReference type="Rhea" id="RHEA-COMP:11733"/>
        <dbReference type="ChEBI" id="CHEBI:13193"/>
        <dbReference type="ChEBI" id="CHEBI:15378"/>
        <dbReference type="ChEBI" id="CHEBI:17499"/>
        <dbReference type="ChEBI" id="CHEBI:29950"/>
        <dbReference type="ChEBI" id="CHEBI:30616"/>
        <dbReference type="ChEBI" id="CHEBI:33019"/>
        <dbReference type="ChEBI" id="CHEBI:61963"/>
        <dbReference type="ChEBI" id="CHEBI:87171"/>
        <dbReference type="ChEBI" id="CHEBI:87172"/>
        <dbReference type="ChEBI" id="CHEBI:456215"/>
        <dbReference type="EC" id="2.8.1.14"/>
    </reaction>
</comment>
<evidence type="ECO:0000259" key="13">
    <source>
        <dbReference type="Pfam" id="PF02657"/>
    </source>
</evidence>
<evidence type="ECO:0000256" key="3">
    <source>
        <dbReference type="ARBA" id="ARBA00011953"/>
    </source>
</evidence>
<sequence length="633" mass="70515">MGDESINHEDQSTPLFLDATKSGLTPETTKLQQKAPFSSSILTSIERVKQRYISTVEDGNSESILKLIVQAGPEWSRKQQHVPSSQFETKEELNIRFPDKERVPGCLATVHLQTILIPTATTSDSIKSKSPENYHVSIAGTSDAMLSGGLLAMLANVLSGDDVTAADVLELDSTVLTTAMGLQSVLSRGRNDGMASMMRVVQHQIQSLLSGDRTTEPSAPSYDKQSRSAEPMTNNGPKVAMLLSGGVDSSVALHLLLRQNYNVTAFYLRIWLEDELAHLGECPWEDDLKVCQAVCEHAGNVPLQTVSLGKEYRERVVQYTIEEAQRGRTPNPDIMCNSRVKFGCFLEYIEKSGMEFDYVASGHYARLEEDATTATKRLFRAPDPIKDQSYFLCALTQKQLSKVLFPIGDFKKSQVRELAAQFQLPNRDRPDSQGLCFLGKVRFDDFLSSYLGNNPGDVVDALNGEVIGHHNGLWYHTVGQRKGIGKVMFPIATAKGPWYVVAKDQERNIVYVSNRYEEEDFAKARSEFEVEDVRWISGVPPKPSRDGAEWQEMQLDMKIRHGPKIVQGFLLLKDDGSTGNIRLEKKDGGLAPGQYVVFYQSNTDECLGAGVISERHWSNFLNHYDELIVTSTT</sequence>
<comment type="caution">
    <text evidence="16">The sequence shown here is derived from an EMBL/GenBank/DDBJ whole genome shotgun (WGS) entry which is preliminary data.</text>
</comment>
<evidence type="ECO:0000259" key="14">
    <source>
        <dbReference type="Pfam" id="PF20258"/>
    </source>
</evidence>
<reference evidence="16 17" key="1">
    <citation type="journal article" date="2020" name="G3 (Bethesda)">
        <title>Improved Reference Genome for Cyclotella cryptica CCMP332, a Model for Cell Wall Morphogenesis, Salinity Adaptation, and Lipid Production in Diatoms (Bacillariophyta).</title>
        <authorList>
            <person name="Roberts W.R."/>
            <person name="Downey K.M."/>
            <person name="Ruck E.C."/>
            <person name="Traller J.C."/>
            <person name="Alverson A.J."/>
        </authorList>
    </citation>
    <scope>NUCLEOTIDE SEQUENCE [LARGE SCALE GENOMIC DNA]</scope>
    <source>
        <strain evidence="16 17">CCMP332</strain>
    </source>
</reference>
<evidence type="ECO:0000256" key="8">
    <source>
        <dbReference type="ARBA" id="ARBA00022840"/>
    </source>
</evidence>
<proteinExistence type="inferred from homology"/>
<dbReference type="SUPFAM" id="SSF82649">
    <property type="entry name" value="SufE/NifU"/>
    <property type="match status" value="1"/>
</dbReference>
<dbReference type="InterPro" id="IPR003808">
    <property type="entry name" value="Fe-S_metab-assoc_dom"/>
</dbReference>
<dbReference type="FunFam" id="2.30.30.280:FF:000001">
    <property type="entry name" value="tRNA-specific 2-thiouridylase MnmA"/>
    <property type="match status" value="1"/>
</dbReference>
<dbReference type="EC" id="2.8.1.14" evidence="3"/>
<evidence type="ECO:0000256" key="10">
    <source>
        <dbReference type="ARBA" id="ARBA00023157"/>
    </source>
</evidence>
<organism evidence="16 17">
    <name type="scientific">Cyclotella cryptica</name>
    <dbReference type="NCBI Taxonomy" id="29204"/>
    <lineage>
        <taxon>Eukaryota</taxon>
        <taxon>Sar</taxon>
        <taxon>Stramenopiles</taxon>
        <taxon>Ochrophyta</taxon>
        <taxon>Bacillariophyta</taxon>
        <taxon>Coscinodiscophyceae</taxon>
        <taxon>Thalassiosirophycidae</taxon>
        <taxon>Stephanodiscales</taxon>
        <taxon>Stephanodiscaceae</taxon>
        <taxon>Cyclotella</taxon>
    </lineage>
</organism>
<keyword evidence="7" id="KW-0547">Nucleotide-binding</keyword>
<comment type="similarity">
    <text evidence="2">Belongs to the MnmA/TRMU family.</text>
</comment>
<protein>
    <recommendedName>
        <fullName evidence="3">tRNA-5-taurinomethyluridine 2-sulfurtransferase</fullName>
        <ecNumber evidence="3">2.8.1.14</ecNumber>
    </recommendedName>
</protein>
<dbReference type="AlphaFoldDB" id="A0ABD3Q9C0"/>
<dbReference type="NCBIfam" id="TIGR00420">
    <property type="entry name" value="trmU"/>
    <property type="match status" value="1"/>
</dbReference>
<keyword evidence="10" id="KW-1015">Disulfide bond</keyword>
<dbReference type="InterPro" id="IPR046884">
    <property type="entry name" value="MnmA-like_central"/>
</dbReference>
<evidence type="ECO:0000313" key="16">
    <source>
        <dbReference type="EMBL" id="KAL3796708.1"/>
    </source>
</evidence>
<gene>
    <name evidence="16" type="ORF">HJC23_010008</name>
</gene>
<comment type="function">
    <text evidence="1">Catalyzes the 2-thiolation of uridine at the wobble position (U34) of mitochondrial tRNA(Lys), tRNA(Glu) and tRNA(Gln). Required for the formation of 5-taurinomethyl-2-thiouridine (tm5s2U) of mitochondrial tRNA(Lys), tRNA(Glu), and tRNA(Gln) at the wobble position. ATP is required to activate the C2 atom of the wobble base.</text>
</comment>
<dbReference type="InterPro" id="IPR046885">
    <property type="entry name" value="MnmA-like_C"/>
</dbReference>
<dbReference type="InterPro" id="IPR014729">
    <property type="entry name" value="Rossmann-like_a/b/a_fold"/>
</dbReference>
<dbReference type="Pfam" id="PF02657">
    <property type="entry name" value="SufE"/>
    <property type="match status" value="1"/>
</dbReference>
<feature type="domain" description="tRNA-specific 2-thiouridylase MnmA-like C-terminal" evidence="14">
    <location>
        <begin position="526"/>
        <end position="612"/>
    </location>
</feature>
<evidence type="ECO:0000256" key="5">
    <source>
        <dbReference type="ARBA" id="ARBA00022679"/>
    </source>
</evidence>
<dbReference type="SUPFAM" id="SSF52402">
    <property type="entry name" value="Adenine nucleotide alpha hydrolases-like"/>
    <property type="match status" value="1"/>
</dbReference>
<dbReference type="CDD" id="cd01998">
    <property type="entry name" value="MnmA_TRMU-like"/>
    <property type="match status" value="1"/>
</dbReference>
<keyword evidence="4" id="KW-0820">tRNA-binding</keyword>
<evidence type="ECO:0000259" key="15">
    <source>
        <dbReference type="Pfam" id="PF20259"/>
    </source>
</evidence>
<dbReference type="Pfam" id="PF20259">
    <property type="entry name" value="tRNA_Me_trans_M"/>
    <property type="match status" value="1"/>
</dbReference>
<evidence type="ECO:0000256" key="4">
    <source>
        <dbReference type="ARBA" id="ARBA00022555"/>
    </source>
</evidence>
<feature type="domain" description="Fe-S metabolism associated" evidence="13">
    <location>
        <begin position="99"/>
        <end position="203"/>
    </location>
</feature>